<keyword evidence="3" id="KW-1185">Reference proteome</keyword>
<organism evidence="2 3">
    <name type="scientific">Rarobacter incanus</name>
    <dbReference type="NCBI Taxonomy" id="153494"/>
    <lineage>
        <taxon>Bacteria</taxon>
        <taxon>Bacillati</taxon>
        <taxon>Actinomycetota</taxon>
        <taxon>Actinomycetes</taxon>
        <taxon>Micrococcales</taxon>
        <taxon>Rarobacteraceae</taxon>
        <taxon>Rarobacter</taxon>
    </lineage>
</organism>
<dbReference type="Gene3D" id="3.40.50.300">
    <property type="entry name" value="P-loop containing nucleotide triphosphate hydrolases"/>
    <property type="match status" value="1"/>
</dbReference>
<evidence type="ECO:0000313" key="3">
    <source>
        <dbReference type="Proteomes" id="UP000316181"/>
    </source>
</evidence>
<sequence length="407" mass="45044">MSTQTLPPIPAGSLLIHVGMPKSATTAVQRAAAGKRPELLDQGVLYPGQRINHSHASFALSKRPRGWSSGDKAAAVPGRKHWDKLASEIRSAACDRVFISHEFFAELPAATVERMVAEAGRPAHVVFTLRNQASVLRSAWQQRLKSGVRKNIDEWSREVLADPDGPNASLFAQRTNLAMQVEKWASVVGSDNVTLIVLDPGDRLRVFRAFEQMLGLRENTLGEMELSGRDHNRSMTLPEAELIRALNREVMKEEDLRWDSFIEVHRKRVVHAILGNRVPAPDEPRIGVPAWAMDVMIARAARQVAEIKGMSVRVVGDLDALARPLVARGPVAQSAQVIPIDVATAALAPLVIHEMQDLDRRSESGPAEQADEFARAAAEPPLERVSNRALLREVTRRARRTLRRRRG</sequence>
<dbReference type="EMBL" id="VFNV01000001">
    <property type="protein sequence ID" value="TQK76045.1"/>
    <property type="molecule type" value="Genomic_DNA"/>
</dbReference>
<dbReference type="SUPFAM" id="SSF52540">
    <property type="entry name" value="P-loop containing nucleoside triphosphate hydrolases"/>
    <property type="match status" value="1"/>
</dbReference>
<comment type="caution">
    <text evidence="2">The sequence shown here is derived from an EMBL/GenBank/DDBJ whole genome shotgun (WGS) entry which is preliminary data.</text>
</comment>
<evidence type="ECO:0008006" key="4">
    <source>
        <dbReference type="Google" id="ProtNLM"/>
    </source>
</evidence>
<accession>A0A542SNE5</accession>
<evidence type="ECO:0000256" key="1">
    <source>
        <dbReference type="SAM" id="MobiDB-lite"/>
    </source>
</evidence>
<dbReference type="Proteomes" id="UP000316181">
    <property type="component" value="Unassembled WGS sequence"/>
</dbReference>
<proteinExistence type="predicted"/>
<dbReference type="OrthoDB" id="5144031at2"/>
<evidence type="ECO:0000313" key="2">
    <source>
        <dbReference type="EMBL" id="TQK76045.1"/>
    </source>
</evidence>
<feature type="region of interest" description="Disordered" evidence="1">
    <location>
        <begin position="358"/>
        <end position="379"/>
    </location>
</feature>
<gene>
    <name evidence="2" type="ORF">FB389_0700</name>
</gene>
<name>A0A542SNE5_9MICO</name>
<dbReference type="AlphaFoldDB" id="A0A542SNE5"/>
<dbReference type="InterPro" id="IPR027417">
    <property type="entry name" value="P-loop_NTPase"/>
</dbReference>
<protein>
    <recommendedName>
        <fullName evidence="4">Sulfotransferase family protein</fullName>
    </recommendedName>
</protein>
<dbReference type="RefSeq" id="WP_142111363.1">
    <property type="nucleotide sequence ID" value="NZ_BAAATB010000008.1"/>
</dbReference>
<reference evidence="2 3" key="1">
    <citation type="submission" date="2019-06" db="EMBL/GenBank/DDBJ databases">
        <title>Sequencing the genomes of 1000 actinobacteria strains.</title>
        <authorList>
            <person name="Klenk H.-P."/>
        </authorList>
    </citation>
    <scope>NUCLEOTIDE SEQUENCE [LARGE SCALE GENOMIC DNA]</scope>
    <source>
        <strain evidence="2 3">DSM 10596</strain>
    </source>
</reference>